<dbReference type="OMA" id="ISRGRAH"/>
<evidence type="ECO:0000313" key="2">
    <source>
        <dbReference type="EMBL" id="CAF2090779.1"/>
    </source>
</evidence>
<keyword evidence="4" id="KW-1185">Reference proteome</keyword>
<dbReference type="Proteomes" id="UP000028999">
    <property type="component" value="Unassembled WGS sequence"/>
</dbReference>
<reference evidence="3" key="2">
    <citation type="submission" date="2014-06" db="EMBL/GenBank/DDBJ databases">
        <authorList>
            <person name="Genoscope - CEA"/>
        </authorList>
    </citation>
    <scope>NUCLEOTIDE SEQUENCE</scope>
</reference>
<dbReference type="Gramene" id="CDY17646">
    <property type="protein sequence ID" value="CDY17646"/>
    <property type="gene ID" value="GSBRNA2T00001860001"/>
</dbReference>
<dbReference type="AlphaFoldDB" id="A0A078FXB0"/>
<evidence type="ECO:0000313" key="3">
    <source>
        <dbReference type="EMBL" id="CDY17646.1"/>
    </source>
</evidence>
<accession>A0A078FXB0</accession>
<dbReference type="PaxDb" id="3708-A0A078FXB0"/>
<feature type="region of interest" description="Disordered" evidence="1">
    <location>
        <begin position="60"/>
        <end position="113"/>
    </location>
</feature>
<name>A0A078FXB0_BRANA</name>
<gene>
    <name evidence="3" type="primary">BnaA06g34650D</name>
    <name evidence="2" type="ORF">DARMORV10_A06P44120.1</name>
    <name evidence="3" type="ORF">GSBRNA2T00001860001</name>
</gene>
<evidence type="ECO:0000256" key="1">
    <source>
        <dbReference type="SAM" id="MobiDB-lite"/>
    </source>
</evidence>
<evidence type="ECO:0000313" key="4">
    <source>
        <dbReference type="Proteomes" id="UP000028999"/>
    </source>
</evidence>
<reference evidence="3 4" key="1">
    <citation type="journal article" date="2014" name="Science">
        <title>Plant genetics. Early allopolyploid evolution in the post-Neolithic Brassica napus oilseed genome.</title>
        <authorList>
            <person name="Chalhoub B."/>
            <person name="Denoeud F."/>
            <person name="Liu S."/>
            <person name="Parkin I.A."/>
            <person name="Tang H."/>
            <person name="Wang X."/>
            <person name="Chiquet J."/>
            <person name="Belcram H."/>
            <person name="Tong C."/>
            <person name="Samans B."/>
            <person name="Correa M."/>
            <person name="Da Silva C."/>
            <person name="Just J."/>
            <person name="Falentin C."/>
            <person name="Koh C.S."/>
            <person name="Le Clainche I."/>
            <person name="Bernard M."/>
            <person name="Bento P."/>
            <person name="Noel B."/>
            <person name="Labadie K."/>
            <person name="Alberti A."/>
            <person name="Charles M."/>
            <person name="Arnaud D."/>
            <person name="Guo H."/>
            <person name="Daviaud C."/>
            <person name="Alamery S."/>
            <person name="Jabbari K."/>
            <person name="Zhao M."/>
            <person name="Edger P.P."/>
            <person name="Chelaifa H."/>
            <person name="Tack D."/>
            <person name="Lassalle G."/>
            <person name="Mestiri I."/>
            <person name="Schnel N."/>
            <person name="Le Paslier M.C."/>
            <person name="Fan G."/>
            <person name="Renault V."/>
            <person name="Bayer P.E."/>
            <person name="Golicz A.A."/>
            <person name="Manoli S."/>
            <person name="Lee T.H."/>
            <person name="Thi V.H."/>
            <person name="Chalabi S."/>
            <person name="Hu Q."/>
            <person name="Fan C."/>
            <person name="Tollenaere R."/>
            <person name="Lu Y."/>
            <person name="Battail C."/>
            <person name="Shen J."/>
            <person name="Sidebottom C.H."/>
            <person name="Wang X."/>
            <person name="Canaguier A."/>
            <person name="Chauveau A."/>
            <person name="Berard A."/>
            <person name="Deniot G."/>
            <person name="Guan M."/>
            <person name="Liu Z."/>
            <person name="Sun F."/>
            <person name="Lim Y.P."/>
            <person name="Lyons E."/>
            <person name="Town C.D."/>
            <person name="Bancroft I."/>
            <person name="Wang X."/>
            <person name="Meng J."/>
            <person name="Ma J."/>
            <person name="Pires J.C."/>
            <person name="King G.J."/>
            <person name="Brunel D."/>
            <person name="Delourme R."/>
            <person name="Renard M."/>
            <person name="Aury J.M."/>
            <person name="Adams K.L."/>
            <person name="Batley J."/>
            <person name="Snowdon R.J."/>
            <person name="Tost J."/>
            <person name="Edwards D."/>
            <person name="Zhou Y."/>
            <person name="Hua W."/>
            <person name="Sharpe A.G."/>
            <person name="Paterson A.H."/>
            <person name="Guan C."/>
            <person name="Wincker P."/>
        </authorList>
    </citation>
    <scope>NUCLEOTIDE SEQUENCE [LARGE SCALE GENOMIC DNA]</scope>
    <source>
        <strain evidence="4">cv. Darmor-bzh</strain>
    </source>
</reference>
<proteinExistence type="predicted"/>
<feature type="region of interest" description="Disordered" evidence="1">
    <location>
        <begin position="1"/>
        <end position="23"/>
    </location>
</feature>
<dbReference type="EMBL" id="HG994360">
    <property type="protein sequence ID" value="CAF2090779.1"/>
    <property type="molecule type" value="Genomic_DNA"/>
</dbReference>
<feature type="compositionally biased region" description="Low complexity" evidence="1">
    <location>
        <begin position="62"/>
        <end position="80"/>
    </location>
</feature>
<dbReference type="Proteomes" id="UP001295469">
    <property type="component" value="Chromosome A06"/>
</dbReference>
<organism evidence="3 4">
    <name type="scientific">Brassica napus</name>
    <name type="common">Rape</name>
    <dbReference type="NCBI Taxonomy" id="3708"/>
    <lineage>
        <taxon>Eukaryota</taxon>
        <taxon>Viridiplantae</taxon>
        <taxon>Streptophyta</taxon>
        <taxon>Embryophyta</taxon>
        <taxon>Tracheophyta</taxon>
        <taxon>Spermatophyta</taxon>
        <taxon>Magnoliopsida</taxon>
        <taxon>eudicotyledons</taxon>
        <taxon>Gunneridae</taxon>
        <taxon>Pentapetalae</taxon>
        <taxon>rosids</taxon>
        <taxon>malvids</taxon>
        <taxon>Brassicales</taxon>
        <taxon>Brassicaceae</taxon>
        <taxon>Brassiceae</taxon>
        <taxon>Brassica</taxon>
    </lineage>
</organism>
<reference evidence="2" key="3">
    <citation type="submission" date="2021-01" db="EMBL/GenBank/DDBJ databases">
        <authorList>
            <consortium name="Genoscope - CEA"/>
            <person name="William W."/>
        </authorList>
    </citation>
    <scope>NUCLEOTIDE SEQUENCE</scope>
</reference>
<sequence length="113" mass="11959">MLDSCLPRLKLQPSSPSSSLAHGLSISRGRAHLYPLTNRDCSCRRLPSAMVCNSRRSSLQASLGCDSSSPSGSNRNSGLLWASNLKPIGSPSSAPKTGEKKDRATIDLSNGVF</sequence>
<protein>
    <submittedName>
        <fullName evidence="2">(rape) hypothetical protein</fullName>
    </submittedName>
    <submittedName>
        <fullName evidence="3">BnaA06g34650D protein</fullName>
    </submittedName>
</protein>
<dbReference type="EMBL" id="LK032076">
    <property type="protein sequence ID" value="CDY17646.1"/>
    <property type="molecule type" value="Genomic_DNA"/>
</dbReference>